<evidence type="ECO:0000256" key="4">
    <source>
        <dbReference type="ARBA" id="ARBA00023004"/>
    </source>
</evidence>
<organism evidence="9 10">
    <name type="scientific">Candidatus Parvarchaeum acidophilus ARMAN-5</name>
    <dbReference type="NCBI Taxonomy" id="662762"/>
    <lineage>
        <taxon>Archaea</taxon>
        <taxon>Candidatus Parvarchaeota</taxon>
        <taxon>Candidatus Parvarchaeum</taxon>
    </lineage>
</organism>
<keyword evidence="2" id="KW-0479">Metal-binding</keyword>
<dbReference type="PANTHER" id="PTHR10849">
    <property type="entry name" value="NADH DEHYDROGENASE UBIQUINONE IRON-SULFUR PROTEIN 8, MITOCHONDRIAL"/>
    <property type="match status" value="1"/>
</dbReference>
<evidence type="ECO:0000256" key="2">
    <source>
        <dbReference type="ARBA" id="ARBA00022723"/>
    </source>
</evidence>
<keyword evidence="1" id="KW-0004">4Fe-4S</keyword>
<dbReference type="InterPro" id="IPR017900">
    <property type="entry name" value="4Fe4S_Fe_S_CS"/>
</dbReference>
<dbReference type="Proteomes" id="UP000009376">
    <property type="component" value="Unassembled WGS sequence"/>
</dbReference>
<evidence type="ECO:0000256" key="6">
    <source>
        <dbReference type="SAM" id="MobiDB-lite"/>
    </source>
</evidence>
<dbReference type="PROSITE" id="PS00198">
    <property type="entry name" value="4FE4S_FER_1"/>
    <property type="match status" value="2"/>
</dbReference>
<dbReference type="GO" id="GO:0016020">
    <property type="term" value="C:membrane"/>
    <property type="evidence" value="ECO:0007669"/>
    <property type="project" value="InterPro"/>
</dbReference>
<evidence type="ECO:0000313" key="9">
    <source>
        <dbReference type="EMBL" id="EFD92736.1"/>
    </source>
</evidence>
<dbReference type="AlphaFoldDB" id="D6GVJ6"/>
<dbReference type="GO" id="GO:0051539">
    <property type="term" value="F:4 iron, 4 sulfur cluster binding"/>
    <property type="evidence" value="ECO:0007669"/>
    <property type="project" value="UniProtKB-KW"/>
</dbReference>
<dbReference type="PANTHER" id="PTHR10849:SF35">
    <property type="entry name" value="FORMATE HYDROGENLYASE SUBUNIT 6-RELATED"/>
    <property type="match status" value="1"/>
</dbReference>
<reference evidence="9 10" key="1">
    <citation type="journal article" date="2010" name="Proc. Natl. Acad. Sci. U.S.A.">
        <title>Enigmatic, ultrasmall, uncultivated Archaea.</title>
        <authorList>
            <person name="Baker B.J."/>
            <person name="Comolli L.R."/>
            <person name="Dick G.J."/>
            <person name="Hauser L.J."/>
            <person name="Hyatt D."/>
            <person name="Dill B.D."/>
            <person name="Land M.L."/>
            <person name="Verberkmoes N.C."/>
            <person name="Hettich R.L."/>
            <person name="Banfield J.F."/>
        </authorList>
    </citation>
    <scope>NUCLEOTIDE SEQUENCE [LARGE SCALE GENOMIC DNA]</scope>
</reference>
<evidence type="ECO:0000313" key="8">
    <source>
        <dbReference type="EMBL" id="EFD92259.1"/>
    </source>
</evidence>
<evidence type="ECO:0000256" key="1">
    <source>
        <dbReference type="ARBA" id="ARBA00022485"/>
    </source>
</evidence>
<dbReference type="Gene3D" id="3.30.70.3270">
    <property type="match status" value="1"/>
</dbReference>
<dbReference type="InterPro" id="IPR017896">
    <property type="entry name" value="4Fe4S_Fe-S-bd"/>
</dbReference>
<gene>
    <name evidence="9" type="ORF">BJBARM5_0509</name>
    <name evidence="8" type="ORF">BJBARM5_1021</name>
</gene>
<name>D6GVJ6_PARA5</name>
<dbReference type="GO" id="GO:0046872">
    <property type="term" value="F:metal ion binding"/>
    <property type="evidence" value="ECO:0007669"/>
    <property type="project" value="UniProtKB-KW"/>
</dbReference>
<dbReference type="InterPro" id="IPR010226">
    <property type="entry name" value="NADH_quinone_OxRdtase_chainI"/>
</dbReference>
<evidence type="ECO:0000256" key="3">
    <source>
        <dbReference type="ARBA" id="ARBA00022737"/>
    </source>
</evidence>
<feature type="compositionally biased region" description="Low complexity" evidence="6">
    <location>
        <begin position="166"/>
        <end position="193"/>
    </location>
</feature>
<dbReference type="SUPFAM" id="SSF54862">
    <property type="entry name" value="4Fe-4S ferredoxins"/>
    <property type="match status" value="1"/>
</dbReference>
<dbReference type="EMBL" id="GG745554">
    <property type="protein sequence ID" value="EFD92736.1"/>
    <property type="molecule type" value="Genomic_DNA"/>
</dbReference>
<evidence type="ECO:0000256" key="5">
    <source>
        <dbReference type="ARBA" id="ARBA00023014"/>
    </source>
</evidence>
<accession>D6GVJ6</accession>
<keyword evidence="3" id="KW-0677">Repeat</keyword>
<dbReference type="EMBL" id="GG745613">
    <property type="protein sequence ID" value="EFD92259.1"/>
    <property type="molecule type" value="Genomic_DNA"/>
</dbReference>
<dbReference type="Pfam" id="PF12838">
    <property type="entry name" value="Fer4_7"/>
    <property type="match status" value="1"/>
</dbReference>
<feature type="domain" description="4Fe-4S ferredoxin-type" evidence="7">
    <location>
        <begin position="82"/>
        <end position="111"/>
    </location>
</feature>
<feature type="domain" description="4Fe-4S ferredoxin-type" evidence="7">
    <location>
        <begin position="39"/>
        <end position="68"/>
    </location>
</feature>
<proteinExistence type="predicted"/>
<dbReference type="GO" id="GO:0003954">
    <property type="term" value="F:NADH dehydrogenase activity"/>
    <property type="evidence" value="ECO:0007669"/>
    <property type="project" value="TreeGrafter"/>
</dbReference>
<keyword evidence="5" id="KW-0411">Iron-sulfur</keyword>
<dbReference type="GO" id="GO:0009060">
    <property type="term" value="P:aerobic respiration"/>
    <property type="evidence" value="ECO:0007669"/>
    <property type="project" value="TreeGrafter"/>
</dbReference>
<keyword evidence="4" id="KW-0408">Iron</keyword>
<feature type="region of interest" description="Disordered" evidence="6">
    <location>
        <begin position="151"/>
        <end position="193"/>
    </location>
</feature>
<protein>
    <submittedName>
        <fullName evidence="9">4Fe-4S ferredoxin iron-sulfur binding domain protein</fullName>
    </submittedName>
</protein>
<evidence type="ECO:0000313" key="10">
    <source>
        <dbReference type="Proteomes" id="UP000009376"/>
    </source>
</evidence>
<sequence>MSIKETIEAFGYGLKESITKRATYPYPDKPLPIQKRSRGMLSLDLENCIGCELCYKICPSDAIRMQKIDFKEAGFHTNARSEAPAIDFNKCIFCGLCSEICPPKVLHHTHKYDISTDDRKELIHSPFKLRDSFETLVKPFEDEYDIIKFQKAGTPQPSNKETKPASNVSTTNKVSNSKADVKPTTNKTKSTSK</sequence>
<dbReference type="PROSITE" id="PS51379">
    <property type="entry name" value="4FE4S_FER_2"/>
    <property type="match status" value="2"/>
</dbReference>
<evidence type="ECO:0000259" key="7">
    <source>
        <dbReference type="PROSITE" id="PS51379"/>
    </source>
</evidence>